<sequence length="152" mass="16253">MHNHLITVEPLTGTNRMHFNALHALVVFFICASLTYGSATLHNANESTTMSSNPGSTTAQSSHTNRSEPSLKPTKAIPPPKTSSGVSTTAAITNPNITNPNIPRTTSSPSGPSFHLGSFLGGMLLAFLITMAVIIGYKVFCDRRDVRYHTLA</sequence>
<dbReference type="EMBL" id="CM055755">
    <property type="protein sequence ID" value="KAJ7990090.1"/>
    <property type="molecule type" value="Genomic_DNA"/>
</dbReference>
<organism evidence="1 2">
    <name type="scientific">Dallia pectoralis</name>
    <name type="common">Alaska blackfish</name>
    <dbReference type="NCBI Taxonomy" id="75939"/>
    <lineage>
        <taxon>Eukaryota</taxon>
        <taxon>Metazoa</taxon>
        <taxon>Chordata</taxon>
        <taxon>Craniata</taxon>
        <taxon>Vertebrata</taxon>
        <taxon>Euteleostomi</taxon>
        <taxon>Actinopterygii</taxon>
        <taxon>Neopterygii</taxon>
        <taxon>Teleostei</taxon>
        <taxon>Protacanthopterygii</taxon>
        <taxon>Esociformes</taxon>
        <taxon>Umbridae</taxon>
        <taxon>Dallia</taxon>
    </lineage>
</organism>
<accession>A0ACC2FFN9</accession>
<proteinExistence type="predicted"/>
<comment type="caution">
    <text evidence="1">The sequence shown here is derived from an EMBL/GenBank/DDBJ whole genome shotgun (WGS) entry which is preliminary data.</text>
</comment>
<protein>
    <submittedName>
        <fullName evidence="1">Uncharacterized protein</fullName>
    </submittedName>
</protein>
<dbReference type="Proteomes" id="UP001157502">
    <property type="component" value="Chromosome 28"/>
</dbReference>
<reference evidence="1" key="1">
    <citation type="submission" date="2021-05" db="EMBL/GenBank/DDBJ databases">
        <authorList>
            <person name="Pan Q."/>
            <person name="Jouanno E."/>
            <person name="Zahm M."/>
            <person name="Klopp C."/>
            <person name="Cabau C."/>
            <person name="Louis A."/>
            <person name="Berthelot C."/>
            <person name="Parey E."/>
            <person name="Roest Crollius H."/>
            <person name="Montfort J."/>
            <person name="Robinson-Rechavi M."/>
            <person name="Bouchez O."/>
            <person name="Lampietro C."/>
            <person name="Lopez Roques C."/>
            <person name="Donnadieu C."/>
            <person name="Postlethwait J."/>
            <person name="Bobe J."/>
            <person name="Dillon D."/>
            <person name="Chandos A."/>
            <person name="von Hippel F."/>
            <person name="Guiguen Y."/>
        </authorList>
    </citation>
    <scope>NUCLEOTIDE SEQUENCE</scope>
    <source>
        <strain evidence="1">YG-Jan2019</strain>
    </source>
</reference>
<evidence type="ECO:0000313" key="2">
    <source>
        <dbReference type="Proteomes" id="UP001157502"/>
    </source>
</evidence>
<name>A0ACC2FFN9_DALPE</name>
<gene>
    <name evidence="1" type="ORF">DPEC_G00296680</name>
</gene>
<evidence type="ECO:0000313" key="1">
    <source>
        <dbReference type="EMBL" id="KAJ7990090.1"/>
    </source>
</evidence>
<keyword evidence="2" id="KW-1185">Reference proteome</keyword>